<accession>A0ABS1NJJ7</accession>
<gene>
    <name evidence="1" type="ORF">JK363_26235</name>
</gene>
<protein>
    <submittedName>
        <fullName evidence="1">Uncharacterized protein</fullName>
    </submittedName>
</protein>
<sequence>MGMYHSTYFAYGIRIPDDGPAWKLADRIDAELAKVKDQCPDVGHLQAGDYDRDMTFLVTQSAAVDLGAFKTVTPQTATGEQYVAWGEQLRAAAVSLGVDEIPEPGWLVVPDLS</sequence>
<keyword evidence="2" id="KW-1185">Reference proteome</keyword>
<dbReference type="EMBL" id="JAERRF010000017">
    <property type="protein sequence ID" value="MBL1100109.1"/>
    <property type="molecule type" value="Genomic_DNA"/>
</dbReference>
<evidence type="ECO:0000313" key="1">
    <source>
        <dbReference type="EMBL" id="MBL1100109.1"/>
    </source>
</evidence>
<organism evidence="1 2">
    <name type="scientific">Streptomyces coffeae</name>
    <dbReference type="NCBI Taxonomy" id="621382"/>
    <lineage>
        <taxon>Bacteria</taxon>
        <taxon>Bacillati</taxon>
        <taxon>Actinomycetota</taxon>
        <taxon>Actinomycetes</taxon>
        <taxon>Kitasatosporales</taxon>
        <taxon>Streptomycetaceae</taxon>
        <taxon>Streptomyces</taxon>
    </lineage>
</organism>
<dbReference type="Proteomes" id="UP000634229">
    <property type="component" value="Unassembled WGS sequence"/>
</dbReference>
<dbReference type="RefSeq" id="WP_201877793.1">
    <property type="nucleotide sequence ID" value="NZ_JAERRF010000017.1"/>
</dbReference>
<proteinExistence type="predicted"/>
<name>A0ABS1NJJ7_9ACTN</name>
<reference evidence="1 2" key="1">
    <citation type="submission" date="2021-01" db="EMBL/GenBank/DDBJ databases">
        <title>WGS of actinomycetes isolated from Thailand.</title>
        <authorList>
            <person name="Thawai C."/>
        </authorList>
    </citation>
    <scope>NUCLEOTIDE SEQUENCE [LARGE SCALE GENOMIC DNA]</scope>
    <source>
        <strain evidence="1 2">CA1R205</strain>
    </source>
</reference>
<comment type="caution">
    <text evidence="1">The sequence shown here is derived from an EMBL/GenBank/DDBJ whole genome shotgun (WGS) entry which is preliminary data.</text>
</comment>
<evidence type="ECO:0000313" key="2">
    <source>
        <dbReference type="Proteomes" id="UP000634229"/>
    </source>
</evidence>